<dbReference type="PROSITE" id="PS01124">
    <property type="entry name" value="HTH_ARAC_FAMILY_2"/>
    <property type="match status" value="1"/>
</dbReference>
<dbReference type="PANTHER" id="PTHR42713">
    <property type="entry name" value="HISTIDINE KINASE-RELATED"/>
    <property type="match status" value="1"/>
</dbReference>
<feature type="domain" description="Response regulatory" evidence="10">
    <location>
        <begin position="3"/>
        <end position="120"/>
    </location>
</feature>
<keyword evidence="7" id="KW-0804">Transcription</keyword>
<evidence type="ECO:0000259" key="10">
    <source>
        <dbReference type="PROSITE" id="PS50110"/>
    </source>
</evidence>
<keyword evidence="4" id="KW-0902">Two-component regulatory system</keyword>
<dbReference type="EMBL" id="BMGR01000002">
    <property type="protein sequence ID" value="GGF91225.1"/>
    <property type="molecule type" value="Genomic_DNA"/>
</dbReference>
<dbReference type="AlphaFoldDB" id="A0A917CMP3"/>
<dbReference type="InterPro" id="IPR009057">
    <property type="entry name" value="Homeodomain-like_sf"/>
</dbReference>
<evidence type="ECO:0000256" key="2">
    <source>
        <dbReference type="ARBA" id="ARBA00022490"/>
    </source>
</evidence>
<accession>A0A917CMP3</accession>
<evidence type="ECO:0000313" key="11">
    <source>
        <dbReference type="EMBL" id="GGF91225.1"/>
    </source>
</evidence>
<proteinExistence type="predicted"/>
<evidence type="ECO:0000256" key="8">
    <source>
        <dbReference type="PROSITE-ProRule" id="PRU00169"/>
    </source>
</evidence>
<dbReference type="GO" id="GO:0005737">
    <property type="term" value="C:cytoplasm"/>
    <property type="evidence" value="ECO:0007669"/>
    <property type="project" value="UniProtKB-SubCell"/>
</dbReference>
<dbReference type="SUPFAM" id="SSF52172">
    <property type="entry name" value="CheY-like"/>
    <property type="match status" value="1"/>
</dbReference>
<organism evidence="11 12">
    <name type="scientific">Paenibacillus abyssi</name>
    <dbReference type="NCBI Taxonomy" id="1340531"/>
    <lineage>
        <taxon>Bacteria</taxon>
        <taxon>Bacillati</taxon>
        <taxon>Bacillota</taxon>
        <taxon>Bacilli</taxon>
        <taxon>Bacillales</taxon>
        <taxon>Paenibacillaceae</taxon>
        <taxon>Paenibacillus</taxon>
    </lineage>
</organism>
<dbReference type="SMART" id="SM00342">
    <property type="entry name" value="HTH_ARAC"/>
    <property type="match status" value="1"/>
</dbReference>
<dbReference type="InterPro" id="IPR018060">
    <property type="entry name" value="HTH_AraC"/>
</dbReference>
<name>A0A917CMP3_9BACL</name>
<keyword evidence="3 8" id="KW-0597">Phosphoprotein</keyword>
<protein>
    <recommendedName>
        <fullName evidence="13">DNA-binding response regulator</fullName>
    </recommendedName>
</protein>
<keyword evidence="6" id="KW-0238">DNA-binding</keyword>
<dbReference type="SUPFAM" id="SSF46689">
    <property type="entry name" value="Homeodomain-like"/>
    <property type="match status" value="2"/>
</dbReference>
<dbReference type="GO" id="GO:0043565">
    <property type="term" value="F:sequence-specific DNA binding"/>
    <property type="evidence" value="ECO:0007669"/>
    <property type="project" value="InterPro"/>
</dbReference>
<keyword evidence="12" id="KW-1185">Reference proteome</keyword>
<evidence type="ECO:0000259" key="9">
    <source>
        <dbReference type="PROSITE" id="PS01124"/>
    </source>
</evidence>
<dbReference type="GO" id="GO:0003700">
    <property type="term" value="F:DNA-binding transcription factor activity"/>
    <property type="evidence" value="ECO:0007669"/>
    <property type="project" value="InterPro"/>
</dbReference>
<evidence type="ECO:0000256" key="7">
    <source>
        <dbReference type="ARBA" id="ARBA00023163"/>
    </source>
</evidence>
<comment type="caution">
    <text evidence="11">The sequence shown here is derived from an EMBL/GenBank/DDBJ whole genome shotgun (WGS) entry which is preliminary data.</text>
</comment>
<evidence type="ECO:0000313" key="12">
    <source>
        <dbReference type="Proteomes" id="UP000644756"/>
    </source>
</evidence>
<dbReference type="InterPro" id="IPR018062">
    <property type="entry name" value="HTH_AraC-typ_CS"/>
</dbReference>
<dbReference type="Pfam" id="PF12833">
    <property type="entry name" value="HTH_18"/>
    <property type="match status" value="1"/>
</dbReference>
<evidence type="ECO:0000256" key="1">
    <source>
        <dbReference type="ARBA" id="ARBA00004496"/>
    </source>
</evidence>
<evidence type="ECO:0000256" key="4">
    <source>
        <dbReference type="ARBA" id="ARBA00023012"/>
    </source>
</evidence>
<gene>
    <name evidence="11" type="ORF">GCM10010916_05610</name>
</gene>
<dbReference type="SMART" id="SM00448">
    <property type="entry name" value="REC"/>
    <property type="match status" value="1"/>
</dbReference>
<dbReference type="Pfam" id="PF00072">
    <property type="entry name" value="Response_reg"/>
    <property type="match status" value="1"/>
</dbReference>
<comment type="subcellular location">
    <subcellularLocation>
        <location evidence="1">Cytoplasm</location>
    </subcellularLocation>
</comment>
<dbReference type="CDD" id="cd17536">
    <property type="entry name" value="REC_YesN-like"/>
    <property type="match status" value="1"/>
</dbReference>
<sequence>MRTLLIVDDEKNIRLGLRAMIEREYPDVYRILLAADGNEALETTQQEKVEIIITDIRMPGMDGISFIKRIAGFTPKPSVIILSGYDDFQYAKEAIKHEVKEYLLKPIVRDELFGALGRIEEEITRYEEISGRLQASDQYREALRAATLSNILLQNELSEAEVAERCAAAGLDEFDDCYYVGLLKYTGSGQELFKGEEFLQREAQKEGTKLVYFEDKNDHLTLVTEDEGFFQGLLEHLIGKSSAVFYIGLSERGQGIGRIGSFYKQARHALKYSLLQQHARAAVIRYDEIKGREQVLHVPVDDIRKLANMMGTDREKEMKSLLVELLDFRKFNGVDICSLESISKHLNEMVFDRVVHLYGEESVEILKMYRMAGNIYNFESLQDYFHSVESLLFQLNHYIRNIRSVHVEQKEMGKAVQYIHENYNKDLNMAIVSNHVSLNYSYFSQSFKEYTGENFVHYLKKVRIEKAKELLLQTNDKVYEVSEKVGFENPKQFNRVFRELEGVTAMEYRLNRSLRL</sequence>
<dbReference type="PROSITE" id="PS00041">
    <property type="entry name" value="HTH_ARAC_FAMILY_1"/>
    <property type="match status" value="1"/>
</dbReference>
<dbReference type="InterPro" id="IPR001789">
    <property type="entry name" value="Sig_transdc_resp-reg_receiver"/>
</dbReference>
<reference evidence="11" key="1">
    <citation type="journal article" date="2014" name="Int. J. Syst. Evol. Microbiol.">
        <title>Complete genome sequence of Corynebacterium casei LMG S-19264T (=DSM 44701T), isolated from a smear-ripened cheese.</title>
        <authorList>
            <consortium name="US DOE Joint Genome Institute (JGI-PGF)"/>
            <person name="Walter F."/>
            <person name="Albersmeier A."/>
            <person name="Kalinowski J."/>
            <person name="Ruckert C."/>
        </authorList>
    </citation>
    <scope>NUCLEOTIDE SEQUENCE</scope>
    <source>
        <strain evidence="11">CGMCC 1.12987</strain>
    </source>
</reference>
<keyword evidence="5" id="KW-0805">Transcription regulation</keyword>
<evidence type="ECO:0000256" key="5">
    <source>
        <dbReference type="ARBA" id="ARBA00023015"/>
    </source>
</evidence>
<feature type="modified residue" description="4-aspartylphosphate" evidence="8">
    <location>
        <position position="55"/>
    </location>
</feature>
<dbReference type="Gene3D" id="3.40.50.2300">
    <property type="match status" value="1"/>
</dbReference>
<evidence type="ECO:0000256" key="6">
    <source>
        <dbReference type="ARBA" id="ARBA00023125"/>
    </source>
</evidence>
<reference evidence="11" key="2">
    <citation type="submission" date="2020-09" db="EMBL/GenBank/DDBJ databases">
        <authorList>
            <person name="Sun Q."/>
            <person name="Zhou Y."/>
        </authorList>
    </citation>
    <scope>NUCLEOTIDE SEQUENCE</scope>
    <source>
        <strain evidence="11">CGMCC 1.12987</strain>
    </source>
</reference>
<dbReference type="InterPro" id="IPR051552">
    <property type="entry name" value="HptR"/>
</dbReference>
<feature type="domain" description="HTH araC/xylS-type" evidence="9">
    <location>
        <begin position="413"/>
        <end position="511"/>
    </location>
</feature>
<dbReference type="Gene3D" id="1.10.10.60">
    <property type="entry name" value="Homeodomain-like"/>
    <property type="match status" value="2"/>
</dbReference>
<evidence type="ECO:0000256" key="3">
    <source>
        <dbReference type="ARBA" id="ARBA00022553"/>
    </source>
</evidence>
<dbReference type="PANTHER" id="PTHR42713:SF3">
    <property type="entry name" value="TRANSCRIPTIONAL REGULATORY PROTEIN HPTR"/>
    <property type="match status" value="1"/>
</dbReference>
<keyword evidence="2" id="KW-0963">Cytoplasm</keyword>
<dbReference type="Proteomes" id="UP000644756">
    <property type="component" value="Unassembled WGS sequence"/>
</dbReference>
<dbReference type="GO" id="GO:0000160">
    <property type="term" value="P:phosphorelay signal transduction system"/>
    <property type="evidence" value="ECO:0007669"/>
    <property type="project" value="UniProtKB-KW"/>
</dbReference>
<dbReference type="InterPro" id="IPR011006">
    <property type="entry name" value="CheY-like_superfamily"/>
</dbReference>
<dbReference type="RefSeq" id="WP_188528843.1">
    <property type="nucleotide sequence ID" value="NZ_BMGR01000002.1"/>
</dbReference>
<evidence type="ECO:0008006" key="13">
    <source>
        <dbReference type="Google" id="ProtNLM"/>
    </source>
</evidence>
<dbReference type="PROSITE" id="PS50110">
    <property type="entry name" value="RESPONSE_REGULATORY"/>
    <property type="match status" value="1"/>
</dbReference>